<accession>A0A391NQD7</accession>
<reference evidence="1 2" key="1">
    <citation type="journal article" date="2018" name="PLoS ONE">
        <title>The draft genome of Kipferlia bialata reveals reductive genome evolution in fornicate parasites.</title>
        <authorList>
            <person name="Tanifuji G."/>
            <person name="Takabayashi S."/>
            <person name="Kume K."/>
            <person name="Takagi M."/>
            <person name="Nakayama T."/>
            <person name="Kamikawa R."/>
            <person name="Inagaki Y."/>
            <person name="Hashimoto T."/>
        </authorList>
    </citation>
    <scope>NUCLEOTIDE SEQUENCE [LARGE SCALE GENOMIC DNA]</scope>
    <source>
        <strain evidence="1">NY0173</strain>
    </source>
</reference>
<comment type="caution">
    <text evidence="1">The sequence shown here is derived from an EMBL/GenBank/DDBJ whole genome shotgun (WGS) entry which is preliminary data.</text>
</comment>
<evidence type="ECO:0000313" key="2">
    <source>
        <dbReference type="Proteomes" id="UP000265618"/>
    </source>
</evidence>
<organism evidence="1 2">
    <name type="scientific">Kipferlia bialata</name>
    <dbReference type="NCBI Taxonomy" id="797122"/>
    <lineage>
        <taxon>Eukaryota</taxon>
        <taxon>Metamonada</taxon>
        <taxon>Carpediemonas-like organisms</taxon>
        <taxon>Kipferlia</taxon>
    </lineage>
</organism>
<dbReference type="AlphaFoldDB" id="A0A391NQD7"/>
<dbReference type="Proteomes" id="UP000265618">
    <property type="component" value="Unassembled WGS sequence"/>
</dbReference>
<name>A0A391NQD7_9EUKA</name>
<sequence>MPIVVALLNETVTLASDILPDHVAEHILSSEIDDEATAREGLVEVVVPGDGPV</sequence>
<keyword evidence="2" id="KW-1185">Reference proteome</keyword>
<feature type="non-terminal residue" evidence="1">
    <location>
        <position position="53"/>
    </location>
</feature>
<proteinExistence type="predicted"/>
<evidence type="ECO:0000313" key="1">
    <source>
        <dbReference type="EMBL" id="GCA63734.1"/>
    </source>
</evidence>
<dbReference type="EMBL" id="BDIP01004813">
    <property type="protein sequence ID" value="GCA63734.1"/>
    <property type="molecule type" value="Genomic_DNA"/>
</dbReference>
<gene>
    <name evidence="1" type="ORF">KIPB_011634</name>
</gene>
<protein>
    <submittedName>
        <fullName evidence="1">Uncharacterized protein</fullName>
    </submittedName>
</protein>